<dbReference type="GO" id="GO:0003697">
    <property type="term" value="F:single-stranded DNA binding"/>
    <property type="evidence" value="ECO:0007669"/>
    <property type="project" value="InterPro"/>
</dbReference>
<accession>G2LLJ0</accession>
<sequence length="253" mass="28785">MNERRQRRREAAPVRQNLPVKGFHLMCGRYTLTTPQEALMTRFGLTTAQVALRLRYNIAPTQPVAVVFDDAPTTLSSARWGLLPAWQKDTSGPPLINARAETLRTKPSFRESFRRRRCWVLCDGFYEWRKNQDGTRTPFRAVLKDGEPFALAGLWDERPAPDGGVLRSCTVVTTQANPLLAAVHERMPVILLPEEERIWLEANDLDRLERLLRPYPAEAMRLYPVSRAVNVVTNDDASLIAPVMPEPHQTGLF</sequence>
<evidence type="ECO:0000313" key="10">
    <source>
        <dbReference type="Proteomes" id="UP000006791"/>
    </source>
</evidence>
<gene>
    <name evidence="9" type="ordered locus">Cabther_B0789</name>
</gene>
<dbReference type="EMBL" id="CP002515">
    <property type="protein sequence ID" value="AEP13786.1"/>
    <property type="molecule type" value="Genomic_DNA"/>
</dbReference>
<dbReference type="SUPFAM" id="SSF143081">
    <property type="entry name" value="BB1717-like"/>
    <property type="match status" value="1"/>
</dbReference>
<evidence type="ECO:0000256" key="7">
    <source>
        <dbReference type="ARBA" id="ARBA00023239"/>
    </source>
</evidence>
<dbReference type="GO" id="GO:0016829">
    <property type="term" value="F:lyase activity"/>
    <property type="evidence" value="ECO:0007669"/>
    <property type="project" value="UniProtKB-KW"/>
</dbReference>
<dbReference type="Pfam" id="PF02586">
    <property type="entry name" value="SRAP"/>
    <property type="match status" value="1"/>
</dbReference>
<keyword evidence="5" id="KW-0190">Covalent protein-DNA linkage</keyword>
<dbReference type="GO" id="GO:0008233">
    <property type="term" value="F:peptidase activity"/>
    <property type="evidence" value="ECO:0007669"/>
    <property type="project" value="UniProtKB-KW"/>
</dbReference>
<dbReference type="STRING" id="981222.Cabther_B0789"/>
<evidence type="ECO:0000313" key="9">
    <source>
        <dbReference type="EMBL" id="AEP13786.1"/>
    </source>
</evidence>
<dbReference type="PANTHER" id="PTHR13604:SF0">
    <property type="entry name" value="ABASIC SITE PROCESSING PROTEIN HMCES"/>
    <property type="match status" value="1"/>
</dbReference>
<evidence type="ECO:0000256" key="1">
    <source>
        <dbReference type="ARBA" id="ARBA00008136"/>
    </source>
</evidence>
<dbReference type="Gene3D" id="3.90.1680.10">
    <property type="entry name" value="SOS response associated peptidase-like"/>
    <property type="match status" value="1"/>
</dbReference>
<comment type="similarity">
    <text evidence="1 8">Belongs to the SOS response-associated peptidase family.</text>
</comment>
<evidence type="ECO:0000256" key="8">
    <source>
        <dbReference type="RuleBase" id="RU364100"/>
    </source>
</evidence>
<evidence type="ECO:0000256" key="5">
    <source>
        <dbReference type="ARBA" id="ARBA00023124"/>
    </source>
</evidence>
<dbReference type="AlphaFoldDB" id="G2LLJ0"/>
<dbReference type="GO" id="GO:0006508">
    <property type="term" value="P:proteolysis"/>
    <property type="evidence" value="ECO:0007669"/>
    <property type="project" value="UniProtKB-KW"/>
</dbReference>
<keyword evidence="3" id="KW-0227">DNA damage</keyword>
<evidence type="ECO:0000256" key="3">
    <source>
        <dbReference type="ARBA" id="ARBA00022763"/>
    </source>
</evidence>
<name>G2LLJ0_CHLTF</name>
<dbReference type="KEGG" id="ctm:Cabther_B0789"/>
<keyword evidence="2 8" id="KW-0645">Protease</keyword>
<evidence type="ECO:0000256" key="4">
    <source>
        <dbReference type="ARBA" id="ARBA00022801"/>
    </source>
</evidence>
<dbReference type="InterPro" id="IPR036590">
    <property type="entry name" value="SRAP-like"/>
</dbReference>
<dbReference type="GO" id="GO:0106300">
    <property type="term" value="P:protein-DNA covalent cross-linking repair"/>
    <property type="evidence" value="ECO:0007669"/>
    <property type="project" value="InterPro"/>
</dbReference>
<evidence type="ECO:0000256" key="6">
    <source>
        <dbReference type="ARBA" id="ARBA00023125"/>
    </source>
</evidence>
<reference evidence="9 10" key="1">
    <citation type="journal article" date="2012" name="Environ. Microbiol.">
        <title>Complete genome of Candidatus Chloracidobacterium thermophilum, a chlorophyll-based photoheterotroph belonging to the phylum Acidobacteria.</title>
        <authorList>
            <person name="Garcia Costas A.M."/>
            <person name="Liu Z."/>
            <person name="Tomsho L.P."/>
            <person name="Schuster S.C."/>
            <person name="Ward D.M."/>
            <person name="Bryant D.A."/>
        </authorList>
    </citation>
    <scope>NUCLEOTIDE SEQUENCE [LARGE SCALE GENOMIC DNA]</scope>
    <source>
        <strain evidence="9 10">B</strain>
    </source>
</reference>
<keyword evidence="7" id="KW-0456">Lyase</keyword>
<evidence type="ECO:0000256" key="2">
    <source>
        <dbReference type="ARBA" id="ARBA00022670"/>
    </source>
</evidence>
<dbReference type="Proteomes" id="UP000006791">
    <property type="component" value="Chromosome 2"/>
</dbReference>
<organism evidence="9 10">
    <name type="scientific">Chloracidobacterium thermophilum (strain B)</name>
    <dbReference type="NCBI Taxonomy" id="981222"/>
    <lineage>
        <taxon>Bacteria</taxon>
        <taxon>Pseudomonadati</taxon>
        <taxon>Acidobacteriota</taxon>
        <taxon>Terriglobia</taxon>
        <taxon>Terriglobales</taxon>
        <taxon>Acidobacteriaceae</taxon>
        <taxon>Chloracidobacterium</taxon>
    </lineage>
</organism>
<dbReference type="PANTHER" id="PTHR13604">
    <property type="entry name" value="DC12-RELATED"/>
    <property type="match status" value="1"/>
</dbReference>
<dbReference type="HOGENOM" id="CLU_035990_6_2_0"/>
<keyword evidence="4 8" id="KW-0378">Hydrolase</keyword>
<dbReference type="InterPro" id="IPR003738">
    <property type="entry name" value="SRAP"/>
</dbReference>
<dbReference type="EC" id="3.4.-.-" evidence="8"/>
<proteinExistence type="inferred from homology"/>
<protein>
    <recommendedName>
        <fullName evidence="8">Abasic site processing protein</fullName>
        <ecNumber evidence="8">3.4.-.-</ecNumber>
    </recommendedName>
</protein>
<keyword evidence="6" id="KW-0238">DNA-binding</keyword>
<keyword evidence="10" id="KW-1185">Reference proteome</keyword>